<accession>A0A1G9F197</accession>
<keyword evidence="1" id="KW-0812">Transmembrane</keyword>
<organism evidence="2 3">
    <name type="scientific">Natronorubrum texcoconense</name>
    <dbReference type="NCBI Taxonomy" id="1095776"/>
    <lineage>
        <taxon>Archaea</taxon>
        <taxon>Methanobacteriati</taxon>
        <taxon>Methanobacteriota</taxon>
        <taxon>Stenosarchaea group</taxon>
        <taxon>Halobacteria</taxon>
        <taxon>Halobacteriales</taxon>
        <taxon>Natrialbaceae</taxon>
        <taxon>Natronorubrum</taxon>
    </lineage>
</organism>
<feature type="transmembrane region" description="Helical" evidence="1">
    <location>
        <begin position="178"/>
        <end position="196"/>
    </location>
</feature>
<dbReference type="EMBL" id="FNFE01000007">
    <property type="protein sequence ID" value="SDK82128.1"/>
    <property type="molecule type" value="Genomic_DNA"/>
</dbReference>
<feature type="transmembrane region" description="Helical" evidence="1">
    <location>
        <begin position="20"/>
        <end position="38"/>
    </location>
</feature>
<keyword evidence="1" id="KW-0472">Membrane</keyword>
<name>A0A1G9F197_9EURY</name>
<protein>
    <submittedName>
        <fullName evidence="2">Uncharacterized protein</fullName>
    </submittedName>
</protein>
<feature type="transmembrane region" description="Helical" evidence="1">
    <location>
        <begin position="50"/>
        <end position="71"/>
    </location>
</feature>
<evidence type="ECO:0000256" key="1">
    <source>
        <dbReference type="SAM" id="Phobius"/>
    </source>
</evidence>
<keyword evidence="1" id="KW-1133">Transmembrane helix</keyword>
<sequence>MSNTRRAGVGGIIVDLGRAIGTFFGLAWLCFVVGIVLARATGTSMAAVPLPAELVTFGVLAVAFVGTSWLVDGGYERLGADPSGGATFAWLAVLFVPLAFFPARFALGFLVGEPGVLDALFVLTATLFAGWLAFYGGLERLALVPDDFLRVAVFAVALGSIPVAAVLLADIGWLTTDLAAATVAAGVQGAACWFGFRTDVL</sequence>
<dbReference type="AlphaFoldDB" id="A0A1G9F197"/>
<evidence type="ECO:0000313" key="3">
    <source>
        <dbReference type="Proteomes" id="UP000198882"/>
    </source>
</evidence>
<feature type="transmembrane region" description="Helical" evidence="1">
    <location>
        <begin position="148"/>
        <end position="171"/>
    </location>
</feature>
<proteinExistence type="predicted"/>
<feature type="transmembrane region" description="Helical" evidence="1">
    <location>
        <begin position="115"/>
        <end position="136"/>
    </location>
</feature>
<reference evidence="3" key="1">
    <citation type="submission" date="2016-10" db="EMBL/GenBank/DDBJ databases">
        <authorList>
            <person name="Varghese N."/>
            <person name="Submissions S."/>
        </authorList>
    </citation>
    <scope>NUCLEOTIDE SEQUENCE [LARGE SCALE GENOMIC DNA]</scope>
    <source>
        <strain evidence="3">B4,CECT 8067,JCM 17497</strain>
    </source>
</reference>
<gene>
    <name evidence="2" type="ORF">SAMN04515672_4054</name>
</gene>
<feature type="transmembrane region" description="Helical" evidence="1">
    <location>
        <begin position="83"/>
        <end position="103"/>
    </location>
</feature>
<dbReference type="RefSeq" id="WP_090311069.1">
    <property type="nucleotide sequence ID" value="NZ_FNFE01000007.1"/>
</dbReference>
<dbReference type="OrthoDB" id="205998at2157"/>
<evidence type="ECO:0000313" key="2">
    <source>
        <dbReference type="EMBL" id="SDK82128.1"/>
    </source>
</evidence>
<keyword evidence="3" id="KW-1185">Reference proteome</keyword>
<dbReference type="Proteomes" id="UP000198882">
    <property type="component" value="Unassembled WGS sequence"/>
</dbReference>